<dbReference type="GO" id="GO:0005975">
    <property type="term" value="P:carbohydrate metabolic process"/>
    <property type="evidence" value="ECO:0007669"/>
    <property type="project" value="InterPro"/>
</dbReference>
<dbReference type="Proteomes" id="UP000238034">
    <property type="component" value="Unassembled WGS sequence"/>
</dbReference>
<dbReference type="EMBL" id="PVTH01000002">
    <property type="protein sequence ID" value="PRY54248.1"/>
    <property type="molecule type" value="Genomic_DNA"/>
</dbReference>
<evidence type="ECO:0000313" key="3">
    <source>
        <dbReference type="EMBL" id="PRY54248.1"/>
    </source>
</evidence>
<dbReference type="InterPro" id="IPR052043">
    <property type="entry name" value="PolySaccharide_Degr_Enz"/>
</dbReference>
<comment type="caution">
    <text evidence="3">The sequence shown here is derived from an EMBL/GenBank/DDBJ whole genome shotgun (WGS) entry which is preliminary data.</text>
</comment>
<organism evidence="3 4">
    <name type="scientific">Arcticibacter pallidicorallinus</name>
    <dbReference type="NCBI Taxonomy" id="1259464"/>
    <lineage>
        <taxon>Bacteria</taxon>
        <taxon>Pseudomonadati</taxon>
        <taxon>Bacteroidota</taxon>
        <taxon>Sphingobacteriia</taxon>
        <taxon>Sphingobacteriales</taxon>
        <taxon>Sphingobacteriaceae</taxon>
        <taxon>Arcticibacter</taxon>
    </lineage>
</organism>
<dbReference type="RefSeq" id="WP_106291293.1">
    <property type="nucleotide sequence ID" value="NZ_PVTH01000002.1"/>
</dbReference>
<dbReference type="OrthoDB" id="6381507at2"/>
<evidence type="ECO:0000256" key="1">
    <source>
        <dbReference type="ARBA" id="ARBA00022801"/>
    </source>
</evidence>
<keyword evidence="4" id="KW-1185">Reference proteome</keyword>
<evidence type="ECO:0000313" key="4">
    <source>
        <dbReference type="Proteomes" id="UP000238034"/>
    </source>
</evidence>
<proteinExistence type="predicted"/>
<feature type="chain" id="PRO_5015668099" evidence="2">
    <location>
        <begin position="24"/>
        <end position="637"/>
    </location>
</feature>
<reference evidence="3 4" key="1">
    <citation type="submission" date="2018-03" db="EMBL/GenBank/DDBJ databases">
        <title>Genomic Encyclopedia of Type Strains, Phase III (KMG-III): the genomes of soil and plant-associated and newly described type strains.</title>
        <authorList>
            <person name="Whitman W."/>
        </authorList>
    </citation>
    <scope>NUCLEOTIDE SEQUENCE [LARGE SCALE GENOMIC DNA]</scope>
    <source>
        <strain evidence="3 4">CGMCC 1.9313</strain>
    </source>
</reference>
<keyword evidence="1 3" id="KW-0378">Hydrolase</keyword>
<dbReference type="SUPFAM" id="SSF48208">
    <property type="entry name" value="Six-hairpin glycosidases"/>
    <property type="match status" value="1"/>
</dbReference>
<dbReference type="InterPro" id="IPR012341">
    <property type="entry name" value="6hp_glycosidase-like_sf"/>
</dbReference>
<dbReference type="SUPFAM" id="SSF52317">
    <property type="entry name" value="Class I glutamine amidotransferase-like"/>
    <property type="match status" value="1"/>
</dbReference>
<gene>
    <name evidence="3" type="ORF">B0I27_10214</name>
</gene>
<evidence type="ECO:0000256" key="2">
    <source>
        <dbReference type="SAM" id="SignalP"/>
    </source>
</evidence>
<dbReference type="PANTHER" id="PTHR33886">
    <property type="entry name" value="UNSATURATED RHAMNOGALACTURONAN HYDROLASE (EUROFUNG)"/>
    <property type="match status" value="1"/>
</dbReference>
<keyword evidence="2" id="KW-0732">Signal</keyword>
<feature type="signal peptide" evidence="2">
    <location>
        <begin position="1"/>
        <end position="23"/>
    </location>
</feature>
<sequence>MKKVALIIVLAVAFFFPGPEVTAQSVPLSERMTATVLDIWADSLWTGRPFKWTYDQGVVLEGVSAVWQRTGNKKYFEYIKKSMDHFVGEDGNIRTYDKSSHNIDNIKNGRSLLLLYQVTGQQKYLKAAQVLRHQLDEHPRTKEGGFWHKRIYPYQMWLDGLYMGQPFYAEYSAITNDTKAFEDIANQFIFMENNTRDTKTGLLYHGWDESREQRWANKATGRSPHVWGRAMGWYGMGLVDALEYFPASHPGRKKLIDILNRFAEAVSKVQQPSGLWYDIIDVPEGKGNYLESSAASMFVYAIAKGVRQGYLPERYFSVAKKGFEGMKREFVEEVNAEKINFKGTVSVSGLGSKPYRDGSFEYYMSEKVITNDPKGVGSFISASNEMELAALPKPGLGKTVTLDYYFNNERKKGPFGQEIRYHYAWEDQANSGFWFWKNLFKNAGASTTSLEEAPSASNLTNSSVYIIVDPDTEKEAAKPNFVSQKDVAEITAWVKSGGVLVLMSNDIGNCEFKNFNRLAQAFGITFNEDQRNTVKGKQFEMAAINVPSGNRIFKTAKKLYIKELSTLKLTGKAEPVITEKGDVIMATSRLGKGIIFAVGDPWLYNEYVDGRKLPANFDNFAAANDLAQWLLQQSAKK</sequence>
<dbReference type="Gene3D" id="1.50.10.10">
    <property type="match status" value="1"/>
</dbReference>
<protein>
    <submittedName>
        <fullName evidence="3">Unsaturated rhamnogalacturonyl hydrolase</fullName>
    </submittedName>
</protein>
<dbReference type="PANTHER" id="PTHR33886:SF8">
    <property type="entry name" value="UNSATURATED RHAMNOGALACTURONAN HYDROLASE (EUROFUNG)"/>
    <property type="match status" value="1"/>
</dbReference>
<name>A0A2T0U8R0_9SPHI</name>
<dbReference type="Pfam" id="PF07470">
    <property type="entry name" value="Glyco_hydro_88"/>
    <property type="match status" value="1"/>
</dbReference>
<dbReference type="InterPro" id="IPR010905">
    <property type="entry name" value="Glyco_hydro_88"/>
</dbReference>
<dbReference type="AlphaFoldDB" id="A0A2T0U8R0"/>
<accession>A0A2T0U8R0</accession>
<dbReference type="InterPro" id="IPR008928">
    <property type="entry name" value="6-hairpin_glycosidase_sf"/>
</dbReference>
<dbReference type="GO" id="GO:0016787">
    <property type="term" value="F:hydrolase activity"/>
    <property type="evidence" value="ECO:0007669"/>
    <property type="project" value="UniProtKB-KW"/>
</dbReference>
<dbReference type="InterPro" id="IPR029062">
    <property type="entry name" value="Class_I_gatase-like"/>
</dbReference>